<dbReference type="AlphaFoldDB" id="S3C7G1"/>
<dbReference type="EMBL" id="KE148186">
    <property type="protein sequence ID" value="EPE02133.1"/>
    <property type="molecule type" value="Genomic_DNA"/>
</dbReference>
<organism evidence="1 2">
    <name type="scientific">Ophiostoma piceae (strain UAMH 11346)</name>
    <name type="common">Sap stain fungus</name>
    <dbReference type="NCBI Taxonomy" id="1262450"/>
    <lineage>
        <taxon>Eukaryota</taxon>
        <taxon>Fungi</taxon>
        <taxon>Dikarya</taxon>
        <taxon>Ascomycota</taxon>
        <taxon>Pezizomycotina</taxon>
        <taxon>Sordariomycetes</taxon>
        <taxon>Sordariomycetidae</taxon>
        <taxon>Ophiostomatales</taxon>
        <taxon>Ophiostomataceae</taxon>
        <taxon>Ophiostoma</taxon>
    </lineage>
</organism>
<proteinExistence type="predicted"/>
<reference evidence="1 2" key="1">
    <citation type="journal article" date="2013" name="BMC Genomics">
        <title>The genome and transcriptome of the pine saprophyte Ophiostoma piceae, and a comparison with the bark beetle-associated pine pathogen Grosmannia clavigera.</title>
        <authorList>
            <person name="Haridas S."/>
            <person name="Wang Y."/>
            <person name="Lim L."/>
            <person name="Massoumi Alamouti S."/>
            <person name="Jackman S."/>
            <person name="Docking R."/>
            <person name="Robertson G."/>
            <person name="Birol I."/>
            <person name="Bohlmann J."/>
            <person name="Breuil C."/>
        </authorList>
    </citation>
    <scope>NUCLEOTIDE SEQUENCE [LARGE SCALE GENOMIC DNA]</scope>
    <source>
        <strain evidence="1 2">UAMH 11346</strain>
    </source>
</reference>
<dbReference type="VEuPathDB" id="FungiDB:F503_06137"/>
<accession>S3C7G1</accession>
<evidence type="ECO:0000313" key="2">
    <source>
        <dbReference type="Proteomes" id="UP000016923"/>
    </source>
</evidence>
<sequence length="106" mass="10788">MISKVGLELSASFATDLMVGVSVLSTMLLQLPATLKLANPRGALHDVSPVINTSALVNHKGPASAVTSAASSITKPSGAGGKTKCIECDGYSCCCIPIPCTIMQKP</sequence>
<dbReference type="Proteomes" id="UP000016923">
    <property type="component" value="Unassembled WGS sequence"/>
</dbReference>
<gene>
    <name evidence="1" type="ORF">F503_06137</name>
</gene>
<dbReference type="eggNOG" id="ENOG502TFM7">
    <property type="taxonomic scope" value="Eukaryota"/>
</dbReference>
<protein>
    <submittedName>
        <fullName evidence="1">Uncharacterized protein</fullName>
    </submittedName>
</protein>
<dbReference type="HOGENOM" id="CLU_2224002_0_0_1"/>
<keyword evidence="2" id="KW-1185">Reference proteome</keyword>
<evidence type="ECO:0000313" key="1">
    <source>
        <dbReference type="EMBL" id="EPE02133.1"/>
    </source>
</evidence>
<name>S3C7G1_OPHP1</name>
<dbReference type="OrthoDB" id="4661107at2759"/>